<dbReference type="InterPro" id="IPR015422">
    <property type="entry name" value="PyrdxlP-dep_Trfase_small"/>
</dbReference>
<dbReference type="InterPro" id="IPR015421">
    <property type="entry name" value="PyrdxlP-dep_Trfase_major"/>
</dbReference>
<dbReference type="PANTHER" id="PTHR30244:SF34">
    <property type="entry name" value="DTDP-4-AMINO-4,6-DIDEOXYGALACTOSE TRANSAMINASE"/>
    <property type="match status" value="1"/>
</dbReference>
<dbReference type="Pfam" id="PF01041">
    <property type="entry name" value="DegT_DnrJ_EryC1"/>
    <property type="match status" value="2"/>
</dbReference>
<dbReference type="InterPro" id="IPR000653">
    <property type="entry name" value="DegT/StrS_aminotransferase"/>
</dbReference>
<comment type="similarity">
    <text evidence="2 3">Belongs to the DegT/DnrJ/EryC1 family.</text>
</comment>
<dbReference type="RefSeq" id="WP_085680462.1">
    <property type="nucleotide sequence ID" value="NZ_CP020931.1"/>
</dbReference>
<evidence type="ECO:0000256" key="1">
    <source>
        <dbReference type="ARBA" id="ARBA00022898"/>
    </source>
</evidence>
<dbReference type="AlphaFoldDB" id="A0A1W6K9F8"/>
<name>A0A1W6K9F8_9GAMM</name>
<dbReference type="Gene3D" id="3.40.640.10">
    <property type="entry name" value="Type I PLP-dependent aspartate aminotransferase-like (Major domain)"/>
    <property type="match status" value="1"/>
</dbReference>
<dbReference type="GO" id="GO:0030170">
    <property type="term" value="F:pyridoxal phosphate binding"/>
    <property type="evidence" value="ECO:0007669"/>
    <property type="project" value="TreeGrafter"/>
</dbReference>
<evidence type="ECO:0000256" key="3">
    <source>
        <dbReference type="RuleBase" id="RU004508"/>
    </source>
</evidence>
<protein>
    <submittedName>
        <fullName evidence="4">L-glutamine:2-deoxy-scyllo-inosose aminotransferase</fullName>
        <ecNumber evidence="4">2.6.1.100</ecNumber>
    </submittedName>
</protein>
<keyword evidence="4" id="KW-0032">Aminotransferase</keyword>
<dbReference type="InterPro" id="IPR015424">
    <property type="entry name" value="PyrdxlP-dep_Trfase"/>
</dbReference>
<reference evidence="4 5" key="1">
    <citation type="submission" date="2017-04" db="EMBL/GenBank/DDBJ databases">
        <title>Genome Sequence of Marinobacter salarius strain SMR5 Isolated from a culture of the Diatom Skeletonema marinoi.</title>
        <authorList>
            <person name="Topel M."/>
            <person name="Pinder M.I.M."/>
            <person name="Johansson O.N."/>
            <person name="Kourtchenko O."/>
            <person name="Godhe A."/>
            <person name="Clarke A.K."/>
        </authorList>
    </citation>
    <scope>NUCLEOTIDE SEQUENCE [LARGE SCALE GENOMIC DNA]</scope>
    <source>
        <strain evidence="4 5">SMR5</strain>
    </source>
</reference>
<gene>
    <name evidence="4" type="primary">btrR</name>
    <name evidence="4" type="ORF">MARSALSMR5_01977</name>
</gene>
<dbReference type="Proteomes" id="UP000193100">
    <property type="component" value="Chromosome"/>
</dbReference>
<dbReference type="GO" id="GO:0000271">
    <property type="term" value="P:polysaccharide biosynthetic process"/>
    <property type="evidence" value="ECO:0007669"/>
    <property type="project" value="TreeGrafter"/>
</dbReference>
<dbReference type="GeneID" id="77255929"/>
<keyword evidence="4" id="KW-0808">Transferase</keyword>
<dbReference type="SUPFAM" id="SSF53383">
    <property type="entry name" value="PLP-dependent transferases"/>
    <property type="match status" value="1"/>
</dbReference>
<keyword evidence="1 3" id="KW-0663">Pyridoxal phosphate</keyword>
<organism evidence="4 5">
    <name type="scientific">Marinobacter salarius</name>
    <dbReference type="NCBI Taxonomy" id="1420917"/>
    <lineage>
        <taxon>Bacteria</taxon>
        <taxon>Pseudomonadati</taxon>
        <taxon>Pseudomonadota</taxon>
        <taxon>Gammaproteobacteria</taxon>
        <taxon>Pseudomonadales</taxon>
        <taxon>Marinobacteraceae</taxon>
        <taxon>Marinobacter</taxon>
    </lineage>
</organism>
<dbReference type="EC" id="2.6.1.100" evidence="4"/>
<dbReference type="PANTHER" id="PTHR30244">
    <property type="entry name" value="TRANSAMINASE"/>
    <property type="match status" value="1"/>
</dbReference>
<evidence type="ECO:0000313" key="4">
    <source>
        <dbReference type="EMBL" id="ARM84054.1"/>
    </source>
</evidence>
<dbReference type="GO" id="GO:0008483">
    <property type="term" value="F:transaminase activity"/>
    <property type="evidence" value="ECO:0007669"/>
    <property type="project" value="UniProtKB-KW"/>
</dbReference>
<dbReference type="Gene3D" id="3.90.1150.10">
    <property type="entry name" value="Aspartate Aminotransferase, domain 1"/>
    <property type="match status" value="1"/>
</dbReference>
<evidence type="ECO:0000256" key="2">
    <source>
        <dbReference type="ARBA" id="ARBA00037999"/>
    </source>
</evidence>
<evidence type="ECO:0000313" key="5">
    <source>
        <dbReference type="Proteomes" id="UP000193100"/>
    </source>
</evidence>
<dbReference type="EMBL" id="CP020931">
    <property type="protein sequence ID" value="ARM84054.1"/>
    <property type="molecule type" value="Genomic_DNA"/>
</dbReference>
<accession>A0A1W6K9F8</accession>
<proteinExistence type="inferred from homology"/>
<sequence>MFAKLRPVGSPVPKPQAVDSLLMPWDEHYKALYSGSGTEALSLAVKAAVAMKAGSERPEVIIPAYGCPDLVAAIVAQDAQPVLVDFAPDKPVLDEEGVRQALTQRTVAIIGVNFLGACTRLKELSRICADNDLVLIEDSAQRFPPSSCSHGLADFVVLSFGRGKPINLMGGGALLFRQTEQSVVHSACADYSVLEIRTNIAWHIKRLVFNSLLSRYIYPLLERAPFLNVGETRFHPLEAIRVMELPSSLLAAGIRAYFAREPRHLVYDRELSFLREAGWAFAGTIDAQDPTPRLRYALLAPNENLRNQVVTEMNENGIGANIFYGRTLPEIMDAASIRVGGSGRYPNASNFAKRLITLPTHEGVGLSDISTIISVFERLASEHCND</sequence>